<dbReference type="AlphaFoldDB" id="A0A4V1AIW1"/>
<dbReference type="InterPro" id="IPR016979">
    <property type="entry name" value="DUF2129"/>
</dbReference>
<sequence>MEFTAEKRRALIVYVRNLRQVKQLRRYGNVEFISRKMHYVVIYMNETDLLANQEKIEKLGFVTRTEISLRPDLNPELADKKEDASFSIDNDEELENIEPDGDEV</sequence>
<evidence type="ECO:0000256" key="1">
    <source>
        <dbReference type="ARBA" id="ARBA00022490"/>
    </source>
</evidence>
<accession>A0A4V1AIW1</accession>
<evidence type="ECO:0000256" key="2">
    <source>
        <dbReference type="SAM" id="MobiDB-lite"/>
    </source>
</evidence>
<keyword evidence="1" id="KW-0963">Cytoplasm</keyword>
<dbReference type="OrthoDB" id="2990788at2"/>
<protein>
    <submittedName>
        <fullName evidence="3">DUF2129 domain-containing protein</fullName>
    </submittedName>
</protein>
<organism evidence="3 4">
    <name type="scientific">Periweissella cryptocerci</name>
    <dbReference type="NCBI Taxonomy" id="2506420"/>
    <lineage>
        <taxon>Bacteria</taxon>
        <taxon>Bacillati</taxon>
        <taxon>Bacillota</taxon>
        <taxon>Bacilli</taxon>
        <taxon>Lactobacillales</taxon>
        <taxon>Lactobacillaceae</taxon>
        <taxon>Periweissella</taxon>
    </lineage>
</organism>
<dbReference type="KEGG" id="wei:EQG49_10740"/>
<dbReference type="RefSeq" id="WP_133363962.1">
    <property type="nucleotide sequence ID" value="NZ_CP037940.1"/>
</dbReference>
<name>A0A4V1AIW1_9LACO</name>
<keyword evidence="4" id="KW-1185">Reference proteome</keyword>
<feature type="compositionally biased region" description="Acidic residues" evidence="2">
    <location>
        <begin position="89"/>
        <end position="104"/>
    </location>
</feature>
<dbReference type="Pfam" id="PF09902">
    <property type="entry name" value="DUF2129"/>
    <property type="match status" value="1"/>
</dbReference>
<dbReference type="EMBL" id="CP037940">
    <property type="protein sequence ID" value="QBO36885.1"/>
    <property type="molecule type" value="Genomic_DNA"/>
</dbReference>
<feature type="region of interest" description="Disordered" evidence="2">
    <location>
        <begin position="80"/>
        <end position="104"/>
    </location>
</feature>
<dbReference type="Proteomes" id="UP000292886">
    <property type="component" value="Chromosome"/>
</dbReference>
<dbReference type="PIRSF" id="PIRSF031653">
    <property type="entry name" value="UCP031653"/>
    <property type="match status" value="1"/>
</dbReference>
<proteinExistence type="predicted"/>
<evidence type="ECO:0000313" key="3">
    <source>
        <dbReference type="EMBL" id="QBO36885.1"/>
    </source>
</evidence>
<evidence type="ECO:0000313" key="4">
    <source>
        <dbReference type="Proteomes" id="UP000292886"/>
    </source>
</evidence>
<gene>
    <name evidence="3" type="ORF">EQG49_10740</name>
</gene>
<reference evidence="4" key="1">
    <citation type="submission" date="2019-03" db="EMBL/GenBank/DDBJ databases">
        <title>Weissella sp. 26KH-42 Genome sequencing.</title>
        <authorList>
            <person name="Heo J."/>
            <person name="Kim S.-J."/>
            <person name="Kim J.-S."/>
            <person name="Hong S.-B."/>
            <person name="Kwon S.-W."/>
        </authorList>
    </citation>
    <scope>NUCLEOTIDE SEQUENCE [LARGE SCALE GENOMIC DNA]</scope>
    <source>
        <strain evidence="4">26KH-42</strain>
    </source>
</reference>